<name>A0A6I4SYW8_9SPHN</name>
<evidence type="ECO:0000256" key="1">
    <source>
        <dbReference type="SAM" id="SignalP"/>
    </source>
</evidence>
<feature type="signal peptide" evidence="1">
    <location>
        <begin position="1"/>
        <end position="23"/>
    </location>
</feature>
<keyword evidence="3" id="KW-1185">Reference proteome</keyword>
<dbReference type="Proteomes" id="UP000433652">
    <property type="component" value="Unassembled WGS sequence"/>
</dbReference>
<dbReference type="PROSITE" id="PS51257">
    <property type="entry name" value="PROKAR_LIPOPROTEIN"/>
    <property type="match status" value="1"/>
</dbReference>
<dbReference type="OrthoDB" id="7218943at2"/>
<protein>
    <submittedName>
        <fullName evidence="2">Uncharacterized protein</fullName>
    </submittedName>
</protein>
<organism evidence="2 3">
    <name type="scientific">Croceibacterium salegens</name>
    <dbReference type="NCBI Taxonomy" id="1737568"/>
    <lineage>
        <taxon>Bacteria</taxon>
        <taxon>Pseudomonadati</taxon>
        <taxon>Pseudomonadota</taxon>
        <taxon>Alphaproteobacteria</taxon>
        <taxon>Sphingomonadales</taxon>
        <taxon>Erythrobacteraceae</taxon>
        <taxon>Croceibacterium</taxon>
    </lineage>
</organism>
<comment type="caution">
    <text evidence="2">The sequence shown here is derived from an EMBL/GenBank/DDBJ whole genome shotgun (WGS) entry which is preliminary data.</text>
</comment>
<dbReference type="AlphaFoldDB" id="A0A6I4SYW8"/>
<feature type="chain" id="PRO_5026185427" evidence="1">
    <location>
        <begin position="24"/>
        <end position="264"/>
    </location>
</feature>
<sequence length="264" mass="28903">MSNRILATLAAAAACLAALPAAAEVYGGAARDEPLPRFEDRLCPGVSGLQRDQAEMVVGRIRENAEALDIPLADPETCRANLLVAVFSDGRRYINELRERRGYLFENLDREQKQRLFEQEGPVRSFVRVVTRTRDGLVVDRAESLEVPPQTTMAMAHSKIYTATRRDIISGTVLVDKAAVPQVDIIQLADYATMRALAGDGAMDVAMPGGTILSLFDGTGAAPKELTESDRIFLRTLYGTQSNIPAAQTLSLAQRRIDEQVWAE</sequence>
<reference evidence="2 3" key="1">
    <citation type="submission" date="2019-12" db="EMBL/GenBank/DDBJ databases">
        <title>Genomic-based taxomic classification of the family Erythrobacteraceae.</title>
        <authorList>
            <person name="Xu L."/>
        </authorList>
    </citation>
    <scope>NUCLEOTIDE SEQUENCE [LARGE SCALE GENOMIC DNA]</scope>
    <source>
        <strain evidence="2 3">MCCC 1K01500</strain>
    </source>
</reference>
<keyword evidence="1" id="KW-0732">Signal</keyword>
<evidence type="ECO:0000313" key="2">
    <source>
        <dbReference type="EMBL" id="MXO61274.1"/>
    </source>
</evidence>
<evidence type="ECO:0000313" key="3">
    <source>
        <dbReference type="Proteomes" id="UP000433652"/>
    </source>
</evidence>
<proteinExistence type="predicted"/>
<accession>A0A6I4SYW8</accession>
<dbReference type="EMBL" id="WTYM01000059">
    <property type="protein sequence ID" value="MXO61274.1"/>
    <property type="molecule type" value="Genomic_DNA"/>
</dbReference>
<gene>
    <name evidence="2" type="ORF">GRI89_17150</name>
</gene>
<dbReference type="RefSeq" id="WP_159798180.1">
    <property type="nucleotide sequence ID" value="NZ_WTYM01000059.1"/>
</dbReference>